<dbReference type="InterPro" id="IPR011009">
    <property type="entry name" value="Kinase-like_dom_sf"/>
</dbReference>
<dbReference type="SUPFAM" id="SSF56112">
    <property type="entry name" value="Protein kinase-like (PK-like)"/>
    <property type="match status" value="1"/>
</dbReference>
<keyword evidence="8" id="KW-1185">Reference proteome</keyword>
<keyword evidence="1 7" id="KW-0808">Transferase</keyword>
<dbReference type="Gene3D" id="1.25.40.10">
    <property type="entry name" value="Tetratricopeptide repeat domain"/>
    <property type="match status" value="1"/>
</dbReference>
<name>A0ABU9ED94_9BACT</name>
<accession>A0ABU9ED94</accession>
<evidence type="ECO:0000313" key="7">
    <source>
        <dbReference type="EMBL" id="MEK9502722.1"/>
    </source>
</evidence>
<comment type="caution">
    <text evidence="7">The sequence shown here is derived from an EMBL/GenBank/DDBJ whole genome shotgun (WGS) entry which is preliminary data.</text>
</comment>
<sequence>MTPGDETAGWARIDALFQAALEVAPRHWDDVLESAEASDAERREVLRLLEADRAAEGFLARPMDTVCREDWAAAMAHVGVSPARELDRTGQLLGAYRLTERLGRGGMASVYRGERVDGAFQQAVAVKIIRRGVDTDDVVARFLAERQILSSLNHPNIARVVDGGATDDGQPYLVMELVEGRPLARYADEERLSTKERLALLLQVTDAVAHAHRALVVHRDLKPSNILVTAEGQVRLLDFGIAKLLDPGAWPGPSHATRTGMRLLTPEYASPEQLRGEPVTTASDVYQLGALMHRLLTGAALGHAAPGALSGDLRRVVMKAVADEPERRYASVQSLGDDLRRYLSGHPVQARVPSPAYRLRKFLGRHRWVAPVGAAAMLAGGVYVVTLNRHTAALERERNVAQTEASTAEAVTDFLAGLFAGADPYAGGSAELPVRTLLDQGAARVLEEVWPRPDIRVRLIAAVTRAYVDLHLYEDAVSFARAALGVGADESWHLPLPAGTVQASEPMLREIESLVGYAGVQLAATSEGRMLLEGLVAQRRARGDTLGAAWVRDLAAISQGHFQEGNAEAGARVTNQWLPHAEVLDGAPTPLTLMALDRLFHLSFEELDVDASEGLALRQLQQARALHPDTTPAVAHAYEDLASVRVRAGRWADAAEPARAAADLTAAMFGRDNATTSYAVETLASVFLELGRVDEALALQREVTEVRIRALGEDHMIIPMTRYQLGRALRAAGDLGAARDTLGWALDRTLAMFGPTSRMTAVMLEELGRVRLALGELAGAEALLTQAGEIYDKAYEATDLRRVAWTLTVAQLRVVQGRSSEARALLEAQAASLLDAGMGDHPLSIQVDAALAPLPRR</sequence>
<protein>
    <submittedName>
        <fullName evidence="7">Serine/threonine-protein kinase</fullName>
        <ecNumber evidence="7">2.7.11.1</ecNumber>
    </submittedName>
</protein>
<dbReference type="RefSeq" id="WP_405283624.1">
    <property type="nucleotide sequence ID" value="NZ_CP144380.1"/>
</dbReference>
<evidence type="ECO:0000256" key="5">
    <source>
        <dbReference type="PROSITE-ProRule" id="PRU10141"/>
    </source>
</evidence>
<dbReference type="Pfam" id="PF13424">
    <property type="entry name" value="TPR_12"/>
    <property type="match status" value="1"/>
</dbReference>
<organism evidence="7 8">
    <name type="scientific">Gaopeijia maritima</name>
    <dbReference type="NCBI Taxonomy" id="3119007"/>
    <lineage>
        <taxon>Bacteria</taxon>
        <taxon>Pseudomonadati</taxon>
        <taxon>Gemmatimonadota</taxon>
        <taxon>Longimicrobiia</taxon>
        <taxon>Gaopeijiales</taxon>
        <taxon>Gaopeijiaceae</taxon>
        <taxon>Gaopeijia</taxon>
    </lineage>
</organism>
<dbReference type="Pfam" id="PF00069">
    <property type="entry name" value="Pkinase"/>
    <property type="match status" value="1"/>
</dbReference>
<keyword evidence="2 5" id="KW-0547">Nucleotide-binding</keyword>
<dbReference type="Proteomes" id="UP001484239">
    <property type="component" value="Unassembled WGS sequence"/>
</dbReference>
<keyword evidence="3 7" id="KW-0418">Kinase</keyword>
<dbReference type="SUPFAM" id="SSF48452">
    <property type="entry name" value="TPR-like"/>
    <property type="match status" value="2"/>
</dbReference>
<dbReference type="PROSITE" id="PS00107">
    <property type="entry name" value="PROTEIN_KINASE_ATP"/>
    <property type="match status" value="1"/>
</dbReference>
<dbReference type="Gene3D" id="1.10.510.10">
    <property type="entry name" value="Transferase(Phosphotransferase) domain 1"/>
    <property type="match status" value="1"/>
</dbReference>
<gene>
    <name evidence="7" type="ORF">WI372_17130</name>
</gene>
<evidence type="ECO:0000256" key="3">
    <source>
        <dbReference type="ARBA" id="ARBA00022777"/>
    </source>
</evidence>
<feature type="binding site" evidence="5">
    <location>
        <position position="127"/>
    </location>
    <ligand>
        <name>ATP</name>
        <dbReference type="ChEBI" id="CHEBI:30616"/>
    </ligand>
</feature>
<evidence type="ECO:0000313" key="8">
    <source>
        <dbReference type="Proteomes" id="UP001484239"/>
    </source>
</evidence>
<dbReference type="EC" id="2.7.11.1" evidence="7"/>
<dbReference type="InterPro" id="IPR017441">
    <property type="entry name" value="Protein_kinase_ATP_BS"/>
</dbReference>
<dbReference type="PROSITE" id="PS50011">
    <property type="entry name" value="PROTEIN_KINASE_DOM"/>
    <property type="match status" value="1"/>
</dbReference>
<evidence type="ECO:0000259" key="6">
    <source>
        <dbReference type="PROSITE" id="PS50011"/>
    </source>
</evidence>
<dbReference type="InterPro" id="IPR011990">
    <property type="entry name" value="TPR-like_helical_dom_sf"/>
</dbReference>
<keyword evidence="4 5" id="KW-0067">ATP-binding</keyword>
<dbReference type="EMBL" id="JBBHLI010000014">
    <property type="protein sequence ID" value="MEK9502722.1"/>
    <property type="molecule type" value="Genomic_DNA"/>
</dbReference>
<dbReference type="GO" id="GO:0004674">
    <property type="term" value="F:protein serine/threonine kinase activity"/>
    <property type="evidence" value="ECO:0007669"/>
    <property type="project" value="UniProtKB-EC"/>
</dbReference>
<dbReference type="CDD" id="cd14014">
    <property type="entry name" value="STKc_PknB_like"/>
    <property type="match status" value="1"/>
</dbReference>
<dbReference type="PROSITE" id="PS00108">
    <property type="entry name" value="PROTEIN_KINASE_ST"/>
    <property type="match status" value="1"/>
</dbReference>
<dbReference type="Gene3D" id="3.30.200.20">
    <property type="entry name" value="Phosphorylase Kinase, domain 1"/>
    <property type="match status" value="1"/>
</dbReference>
<dbReference type="PANTHER" id="PTHR43289:SF34">
    <property type="entry name" value="SERINE_THREONINE-PROTEIN KINASE YBDM-RELATED"/>
    <property type="match status" value="1"/>
</dbReference>
<dbReference type="PANTHER" id="PTHR43289">
    <property type="entry name" value="MITOGEN-ACTIVATED PROTEIN KINASE KINASE KINASE 20-RELATED"/>
    <property type="match status" value="1"/>
</dbReference>
<reference evidence="7 8" key="1">
    <citation type="submission" date="2024-02" db="EMBL/GenBank/DDBJ databases">
        <title>A novel Gemmatimonadota bacterium.</title>
        <authorList>
            <person name="Du Z.-J."/>
            <person name="Ye Y.-Q."/>
        </authorList>
    </citation>
    <scope>NUCLEOTIDE SEQUENCE [LARGE SCALE GENOMIC DNA]</scope>
    <source>
        <strain evidence="7 8">DH-20</strain>
    </source>
</reference>
<dbReference type="InterPro" id="IPR000719">
    <property type="entry name" value="Prot_kinase_dom"/>
</dbReference>
<proteinExistence type="predicted"/>
<dbReference type="SMART" id="SM00220">
    <property type="entry name" value="S_TKc"/>
    <property type="match status" value="1"/>
</dbReference>
<evidence type="ECO:0000256" key="1">
    <source>
        <dbReference type="ARBA" id="ARBA00022679"/>
    </source>
</evidence>
<evidence type="ECO:0000256" key="4">
    <source>
        <dbReference type="ARBA" id="ARBA00022840"/>
    </source>
</evidence>
<dbReference type="InterPro" id="IPR008271">
    <property type="entry name" value="Ser/Thr_kinase_AS"/>
</dbReference>
<evidence type="ECO:0000256" key="2">
    <source>
        <dbReference type="ARBA" id="ARBA00022741"/>
    </source>
</evidence>
<feature type="domain" description="Protein kinase" evidence="6">
    <location>
        <begin position="96"/>
        <end position="369"/>
    </location>
</feature>